<dbReference type="OrthoDB" id="1365038at2"/>
<dbReference type="RefSeq" id="WP_127336377.1">
    <property type="nucleotide sequence ID" value="NZ_QWDM01000001.1"/>
</dbReference>
<gene>
    <name evidence="1" type="ORF">D0817_00190</name>
</gene>
<proteinExistence type="predicted"/>
<comment type="caution">
    <text evidence="1">The sequence shown here is derived from an EMBL/GenBank/DDBJ whole genome shotgun (WGS) entry which is preliminary data.</text>
</comment>
<organism evidence="1 2">
    <name type="scientific">Flavobacterium cupreum</name>
    <dbReference type="NCBI Taxonomy" id="2133766"/>
    <lineage>
        <taxon>Bacteria</taxon>
        <taxon>Pseudomonadati</taxon>
        <taxon>Bacteroidota</taxon>
        <taxon>Flavobacteriia</taxon>
        <taxon>Flavobacteriales</taxon>
        <taxon>Flavobacteriaceae</taxon>
        <taxon>Flavobacterium</taxon>
    </lineage>
</organism>
<dbReference type="Proteomes" id="UP000288102">
    <property type="component" value="Unassembled WGS sequence"/>
</dbReference>
<evidence type="ECO:0000313" key="1">
    <source>
        <dbReference type="EMBL" id="RUT72081.1"/>
    </source>
</evidence>
<protein>
    <submittedName>
        <fullName evidence="1">Uncharacterized protein</fullName>
    </submittedName>
</protein>
<reference evidence="2" key="1">
    <citation type="journal article" date="2019" name="Syst. Appl. Microbiol.">
        <title>Flavobacterium circumlabens sp. nov. and Flavobacterium cupreum sp. nov., two psychrotrophic species isolated from Antarctic environmental samples.</title>
        <authorList>
            <person name="Kralova S."/>
            <person name="Busse H.-J."/>
            <person name="Svec P."/>
            <person name="Maslanova I."/>
            <person name="Stankova E."/>
            <person name="Bartak M."/>
            <person name="Sedlacek I."/>
        </authorList>
    </citation>
    <scope>NUCLEOTIDE SEQUENCE [LARGE SCALE GENOMIC DNA]</scope>
    <source>
        <strain evidence="2">CCM 8825</strain>
    </source>
</reference>
<dbReference type="AlphaFoldDB" id="A0A434ACI8"/>
<evidence type="ECO:0000313" key="2">
    <source>
        <dbReference type="Proteomes" id="UP000288102"/>
    </source>
</evidence>
<dbReference type="EMBL" id="QWDM01000001">
    <property type="protein sequence ID" value="RUT72081.1"/>
    <property type="molecule type" value="Genomic_DNA"/>
</dbReference>
<name>A0A434ACI8_9FLAO</name>
<sequence length="77" mass="8966">MEKLLEQFGKDLKAHLEITFAASVEHDPIKKLNETEQTVFEFIDNYLLETSLIAKDVERSTQQILDEFPKSKIKNID</sequence>
<accession>A0A434ACI8</accession>
<keyword evidence="2" id="KW-1185">Reference proteome</keyword>